<gene>
    <name evidence="4" type="ORF">CQW49_15385</name>
</gene>
<dbReference type="Gene3D" id="1.10.3290.10">
    <property type="entry name" value="Fido-like domain"/>
    <property type="match status" value="1"/>
</dbReference>
<dbReference type="SUPFAM" id="SSF140931">
    <property type="entry name" value="Fic-like"/>
    <property type="match status" value="1"/>
</dbReference>
<evidence type="ECO:0000256" key="2">
    <source>
        <dbReference type="PIRSR" id="PIRSR640198-2"/>
    </source>
</evidence>
<evidence type="ECO:0000259" key="3">
    <source>
        <dbReference type="PROSITE" id="PS51459"/>
    </source>
</evidence>
<dbReference type="InterPro" id="IPR003812">
    <property type="entry name" value="Fido"/>
</dbReference>
<reference evidence="5" key="1">
    <citation type="submission" date="2017-10" db="EMBL/GenBank/DDBJ databases">
        <title>Completed PacBio SMRT sequence of Methylosinus trichosporium OB3b reveals presence of a third large plasmid.</title>
        <authorList>
            <person name="Charles T.C."/>
            <person name="Lynch M.D.J."/>
            <person name="Heil J.R."/>
            <person name="Cheng J."/>
        </authorList>
    </citation>
    <scope>NUCLEOTIDE SEQUENCE [LARGE SCALE GENOMIC DNA]</scope>
    <source>
        <strain evidence="5">OB3b</strain>
    </source>
</reference>
<dbReference type="PROSITE" id="PS51459">
    <property type="entry name" value="FIDO"/>
    <property type="match status" value="1"/>
</dbReference>
<keyword evidence="2" id="KW-0067">ATP-binding</keyword>
<dbReference type="InterPro" id="IPR036597">
    <property type="entry name" value="Fido-like_dom_sf"/>
</dbReference>
<proteinExistence type="predicted"/>
<feature type="active site" evidence="1">
    <location>
        <position position="118"/>
    </location>
</feature>
<accession>A0A2D2D266</accession>
<dbReference type="STRING" id="595536.GCA_000178815_02105"/>
<dbReference type="Pfam" id="PF02661">
    <property type="entry name" value="Fic"/>
    <property type="match status" value="1"/>
</dbReference>
<organism evidence="4 5">
    <name type="scientific">Methylosinus trichosporium (strain ATCC 35070 / NCIMB 11131 / UNIQEM 75 / OB3b)</name>
    <dbReference type="NCBI Taxonomy" id="595536"/>
    <lineage>
        <taxon>Bacteria</taxon>
        <taxon>Pseudomonadati</taxon>
        <taxon>Pseudomonadota</taxon>
        <taxon>Alphaproteobacteria</taxon>
        <taxon>Hyphomicrobiales</taxon>
        <taxon>Methylocystaceae</taxon>
        <taxon>Methylosinus</taxon>
    </lineage>
</organism>
<dbReference type="Proteomes" id="UP000230709">
    <property type="component" value="Chromosome"/>
</dbReference>
<dbReference type="PANTHER" id="PTHR13504:SF38">
    <property type="entry name" value="FIDO DOMAIN-CONTAINING PROTEIN"/>
    <property type="match status" value="1"/>
</dbReference>
<feature type="domain" description="Fido" evidence="3">
    <location>
        <begin position="42"/>
        <end position="188"/>
    </location>
</feature>
<keyword evidence="5" id="KW-1185">Reference proteome</keyword>
<keyword evidence="2" id="KW-0547">Nucleotide-binding</keyword>
<dbReference type="EMBL" id="CP023737">
    <property type="protein sequence ID" value="ATQ69101.1"/>
    <property type="molecule type" value="Genomic_DNA"/>
</dbReference>
<evidence type="ECO:0000256" key="1">
    <source>
        <dbReference type="PIRSR" id="PIRSR640198-1"/>
    </source>
</evidence>
<protein>
    <submittedName>
        <fullName evidence="4">Cell filamentation protein Fic</fullName>
    </submittedName>
</protein>
<dbReference type="PANTHER" id="PTHR13504">
    <property type="entry name" value="FIDO DOMAIN-CONTAINING PROTEIN DDB_G0283145"/>
    <property type="match status" value="1"/>
</dbReference>
<dbReference type="GO" id="GO:0005524">
    <property type="term" value="F:ATP binding"/>
    <property type="evidence" value="ECO:0007669"/>
    <property type="project" value="UniProtKB-KW"/>
</dbReference>
<dbReference type="RefSeq" id="WP_003615048.1">
    <property type="nucleotide sequence ID" value="NZ_ADVE02000001.1"/>
</dbReference>
<evidence type="ECO:0000313" key="4">
    <source>
        <dbReference type="EMBL" id="ATQ69101.1"/>
    </source>
</evidence>
<dbReference type="AlphaFoldDB" id="A0A2D2D266"/>
<evidence type="ECO:0000313" key="5">
    <source>
        <dbReference type="Proteomes" id="UP000230709"/>
    </source>
</evidence>
<dbReference type="KEGG" id="mtw:CQW49_15385"/>
<name>A0A2D2D266_METT3</name>
<sequence>MFVSEEDGGCLYDRVQERNLARQYDLLIDCIQIGIDQGVRAFDKYMLWSLNAAAVSNISQFGGRFREEPIYLEGHIPPHFSQVPHLMDQFVCTVQENWHIWSEYVLASYVLWRLNWIHPFIEGNGRTARAACYYILCVKNKGLPGGRVIVPERIRYERGPYYEALAEADRAWSNGELKFPKMEAYLVRLLDEQILDYPAPENGESKTPPFEPSNQN</sequence>
<feature type="binding site" evidence="2">
    <location>
        <begin position="161"/>
        <end position="162"/>
    </location>
    <ligand>
        <name>ATP</name>
        <dbReference type="ChEBI" id="CHEBI:30616"/>
    </ligand>
</feature>
<dbReference type="InterPro" id="IPR040198">
    <property type="entry name" value="Fido_containing"/>
</dbReference>